<dbReference type="Pfam" id="PF05930">
    <property type="entry name" value="Phage_AlpA"/>
    <property type="match status" value="1"/>
</dbReference>
<organism evidence="1 2">
    <name type="scientific">Acetobacter ascendens</name>
    <dbReference type="NCBI Taxonomy" id="481146"/>
    <lineage>
        <taxon>Bacteria</taxon>
        <taxon>Pseudomonadati</taxon>
        <taxon>Pseudomonadota</taxon>
        <taxon>Alphaproteobacteria</taxon>
        <taxon>Acetobacterales</taxon>
        <taxon>Acetobacteraceae</taxon>
        <taxon>Acetobacter</taxon>
    </lineage>
</organism>
<sequence>MMANREEHQAGLDQFLTAAEVAARLRVTTRTLYRRIETLNFPRPVKFSRNCVRWREREVSDWVESAGSLNSANA</sequence>
<proteinExistence type="predicted"/>
<evidence type="ECO:0000313" key="2">
    <source>
        <dbReference type="Proteomes" id="UP000195633"/>
    </source>
</evidence>
<gene>
    <name evidence="1" type="ORF">S101447_02678</name>
</gene>
<accession>A0A1Y0V6K9</accession>
<dbReference type="Gene3D" id="1.10.238.160">
    <property type="match status" value="1"/>
</dbReference>
<dbReference type="InterPro" id="IPR009061">
    <property type="entry name" value="DNA-bd_dom_put_sf"/>
</dbReference>
<reference evidence="1 2" key="1">
    <citation type="submission" date="2017-05" db="EMBL/GenBank/DDBJ databases">
        <title>Genome sequence of Acetobacter pasteurianus subsp. ascendens strain SRCM101447.</title>
        <authorList>
            <person name="Cho S.H."/>
        </authorList>
    </citation>
    <scope>NUCLEOTIDE SEQUENCE [LARGE SCALE GENOMIC DNA]</scope>
    <source>
        <strain evidence="1 2">SRCM101447</strain>
    </source>
</reference>
<dbReference type="Proteomes" id="UP000195633">
    <property type="component" value="Chromosome"/>
</dbReference>
<dbReference type="SUPFAM" id="SSF46955">
    <property type="entry name" value="Putative DNA-binding domain"/>
    <property type="match status" value="1"/>
</dbReference>
<dbReference type="EMBL" id="CP021524">
    <property type="protein sequence ID" value="ARW11716.1"/>
    <property type="molecule type" value="Genomic_DNA"/>
</dbReference>
<protein>
    <recommendedName>
        <fullName evidence="3">Helix-turn-helix domain-containing protein</fullName>
    </recommendedName>
</protein>
<evidence type="ECO:0008006" key="3">
    <source>
        <dbReference type="Google" id="ProtNLM"/>
    </source>
</evidence>
<evidence type="ECO:0000313" key="1">
    <source>
        <dbReference type="EMBL" id="ARW11716.1"/>
    </source>
</evidence>
<dbReference type="InterPro" id="IPR010260">
    <property type="entry name" value="AlpA"/>
</dbReference>
<dbReference type="RefSeq" id="WP_239427466.1">
    <property type="nucleotide sequence ID" value="NZ_CP021524.1"/>
</dbReference>
<dbReference type="AlphaFoldDB" id="A0A1Y0V6K9"/>
<name>A0A1Y0V6K9_9PROT</name>